<dbReference type="PATRIC" id="fig|1121307.3.peg.763"/>
<dbReference type="InterPro" id="IPR012312">
    <property type="entry name" value="Hemerythrin-like"/>
</dbReference>
<reference evidence="2 3" key="1">
    <citation type="submission" date="2015-06" db="EMBL/GenBank/DDBJ databases">
        <title>Draft genome sequence of the purine-degrading Clostridium cylindrosporum HC-1 (DSM 605).</title>
        <authorList>
            <person name="Poehlein A."/>
            <person name="Schiel-Bengelsdorf B."/>
            <person name="Bengelsdorf F."/>
            <person name="Daniel R."/>
            <person name="Duerre P."/>
        </authorList>
    </citation>
    <scope>NUCLEOTIDE SEQUENCE [LARGE SCALE GENOMIC DNA]</scope>
    <source>
        <strain evidence="2 3">DSM 605</strain>
    </source>
</reference>
<dbReference type="EMBL" id="LFVU01000028">
    <property type="protein sequence ID" value="KMT21164.1"/>
    <property type="molecule type" value="Genomic_DNA"/>
</dbReference>
<accession>A0A0J8DA19</accession>
<name>A0A0J8DA19_CLOCY</name>
<dbReference type="OrthoDB" id="360658at2"/>
<evidence type="ECO:0000313" key="3">
    <source>
        <dbReference type="Proteomes" id="UP000036756"/>
    </source>
</evidence>
<sequence length="138" mass="16102">MVNINNLERQHEEIKELASKIKVNINSNNLEENIDVLVKDLNILAGKLSIHMSLEDKFLYPELINSKEDKLKEIAKQYSYEMGNINSGFKNYKSKFNTKTKILNNIEEFSKESKEIIKLLESRISKEDTHLYPKVKSL</sequence>
<proteinExistence type="predicted"/>
<dbReference type="STRING" id="1121307.CLCY_1c03980"/>
<gene>
    <name evidence="2" type="ORF">CLCY_1c03980</name>
</gene>
<dbReference type="RefSeq" id="WP_048571538.1">
    <property type="nucleotide sequence ID" value="NZ_LFVU01000028.1"/>
</dbReference>
<keyword evidence="3" id="KW-1185">Reference proteome</keyword>
<dbReference type="Gene3D" id="1.20.120.520">
    <property type="entry name" value="nmb1532 protein domain like"/>
    <property type="match status" value="1"/>
</dbReference>
<protein>
    <submittedName>
        <fullName evidence="2">Hemerythrin HHE cation binding domain protein</fullName>
    </submittedName>
</protein>
<evidence type="ECO:0000313" key="2">
    <source>
        <dbReference type="EMBL" id="KMT21164.1"/>
    </source>
</evidence>
<dbReference type="Pfam" id="PF01814">
    <property type="entry name" value="Hemerythrin"/>
    <property type="match status" value="1"/>
</dbReference>
<comment type="caution">
    <text evidence="2">The sequence shown here is derived from an EMBL/GenBank/DDBJ whole genome shotgun (WGS) entry which is preliminary data.</text>
</comment>
<evidence type="ECO:0000259" key="1">
    <source>
        <dbReference type="Pfam" id="PF01814"/>
    </source>
</evidence>
<dbReference type="Proteomes" id="UP000036756">
    <property type="component" value="Unassembled WGS sequence"/>
</dbReference>
<organism evidence="2 3">
    <name type="scientific">Clostridium cylindrosporum DSM 605</name>
    <dbReference type="NCBI Taxonomy" id="1121307"/>
    <lineage>
        <taxon>Bacteria</taxon>
        <taxon>Bacillati</taxon>
        <taxon>Bacillota</taxon>
        <taxon>Clostridia</taxon>
        <taxon>Eubacteriales</taxon>
        <taxon>Clostridiaceae</taxon>
        <taxon>Clostridium</taxon>
    </lineage>
</organism>
<dbReference type="AlphaFoldDB" id="A0A0J8DA19"/>
<feature type="domain" description="Hemerythrin-like" evidence="1">
    <location>
        <begin position="4"/>
        <end position="135"/>
    </location>
</feature>